<protein>
    <submittedName>
        <fullName evidence="3">Sulfatase-like hydrolase/transferase</fullName>
    </submittedName>
</protein>
<organism evidence="3 4">
    <name type="scientific">Aporhodopirellula aestuarii</name>
    <dbReference type="NCBI Taxonomy" id="2950107"/>
    <lineage>
        <taxon>Bacteria</taxon>
        <taxon>Pseudomonadati</taxon>
        <taxon>Planctomycetota</taxon>
        <taxon>Planctomycetia</taxon>
        <taxon>Pirellulales</taxon>
        <taxon>Pirellulaceae</taxon>
        <taxon>Aporhodopirellula</taxon>
    </lineage>
</organism>
<sequence length="602" mass="67129">MFLFAVLHPWGKAPLHDGTPVHFGWIVLQCVSLQVPAMVIVGCWNQWRPTANRPVGTLLFAIAPTWFALDVLVFRWSGFHLFTREFASLLREHVPNLLAFFSWGMLLPLFAVVIWLAGGFVVTTLTARLVNPAPTPRLVAGTTTRVVVTLGMLAGLLLLATRPTSDELFKSVREHPSRYPWTALRDYHSTTAPIQPFQYDRNRLADVTHSRIQQMRMNVVTQPAEITSPAKYPDVLIIVCESLRPEMLDPAIMPHADAASRSGLRLNHHYSGGNATSLGMFSIFSGLEAVWFYKSEMRFAPSLNRLFHQTGYELGFFAGHDDWGTFQMDAFVSPRHFDQFTIEPMDWLASDRRAIAAAESFLAEAPDTQRPPRLAVLFLYSTHAPFAVEPSHSIDRPAATADYPIPFPSSWRPSVWNRYRNAARTLDAELASLIHDDRITVVTGDHGESFLDDDTIGHGTRLSESQMRVPAFITGPNVPAMETSDMTMHADLLPTILSAAGIQTSMPNQLDGLDLLSASNKQLRSRIFSVSNLVGRDMMLLTPGVGIDGVRPRIRVRFSLLDQTAVPLGHLNEMGELLMSPMQTVQSRGDEALSAWLRQLAR</sequence>
<evidence type="ECO:0000256" key="1">
    <source>
        <dbReference type="SAM" id="Phobius"/>
    </source>
</evidence>
<accession>A0ABT0U3W8</accession>
<reference evidence="3 4" key="1">
    <citation type="journal article" date="2022" name="Syst. Appl. Microbiol.">
        <title>Rhodopirellula aestuarii sp. nov., a novel member of the genus Rhodopirellula isolated from brackish sediments collected in the Tagus River estuary, Portugal.</title>
        <authorList>
            <person name="Vitorino I.R."/>
            <person name="Klimek D."/>
            <person name="Calusinska M."/>
            <person name="Lobo-da-Cunha A."/>
            <person name="Vasconcelos V."/>
            <person name="Lage O.M."/>
        </authorList>
    </citation>
    <scope>NUCLEOTIDE SEQUENCE [LARGE SCALE GENOMIC DNA]</scope>
    <source>
        <strain evidence="3 4">ICT_H3.1</strain>
    </source>
</reference>
<comment type="caution">
    <text evidence="3">The sequence shown here is derived from an EMBL/GenBank/DDBJ whole genome shotgun (WGS) entry which is preliminary data.</text>
</comment>
<feature type="transmembrane region" description="Helical" evidence="1">
    <location>
        <begin position="138"/>
        <end position="160"/>
    </location>
</feature>
<feature type="transmembrane region" description="Helical" evidence="1">
    <location>
        <begin position="97"/>
        <end position="126"/>
    </location>
</feature>
<feature type="transmembrane region" description="Helical" evidence="1">
    <location>
        <begin position="56"/>
        <end position="77"/>
    </location>
</feature>
<feature type="domain" description="Sulfatase N-terminal" evidence="2">
    <location>
        <begin position="233"/>
        <end position="502"/>
    </location>
</feature>
<name>A0ABT0U3W8_9BACT</name>
<keyword evidence="1" id="KW-0812">Transmembrane</keyword>
<dbReference type="PANTHER" id="PTHR43751">
    <property type="entry name" value="SULFATASE"/>
    <property type="match status" value="1"/>
</dbReference>
<keyword evidence="1" id="KW-1133">Transmembrane helix</keyword>
<dbReference type="InterPro" id="IPR052701">
    <property type="entry name" value="GAG_Ulvan_Degrading_Sulfatases"/>
</dbReference>
<dbReference type="SUPFAM" id="SSF53649">
    <property type="entry name" value="Alkaline phosphatase-like"/>
    <property type="match status" value="1"/>
</dbReference>
<dbReference type="InterPro" id="IPR017850">
    <property type="entry name" value="Alkaline_phosphatase_core_sf"/>
</dbReference>
<dbReference type="InterPro" id="IPR000917">
    <property type="entry name" value="Sulfatase_N"/>
</dbReference>
<evidence type="ECO:0000259" key="2">
    <source>
        <dbReference type="Pfam" id="PF00884"/>
    </source>
</evidence>
<proteinExistence type="predicted"/>
<evidence type="ECO:0000313" key="3">
    <source>
        <dbReference type="EMBL" id="MCM2371568.1"/>
    </source>
</evidence>
<dbReference type="Proteomes" id="UP001202961">
    <property type="component" value="Unassembled WGS sequence"/>
</dbReference>
<keyword evidence="4" id="KW-1185">Reference proteome</keyword>
<dbReference type="EMBL" id="JAMQBK010000032">
    <property type="protein sequence ID" value="MCM2371568.1"/>
    <property type="molecule type" value="Genomic_DNA"/>
</dbReference>
<evidence type="ECO:0000313" key="4">
    <source>
        <dbReference type="Proteomes" id="UP001202961"/>
    </source>
</evidence>
<dbReference type="RefSeq" id="WP_250929205.1">
    <property type="nucleotide sequence ID" value="NZ_JAMQBK010000032.1"/>
</dbReference>
<gene>
    <name evidence="3" type="ORF">NB063_13230</name>
</gene>
<dbReference type="PANTHER" id="PTHR43751:SF3">
    <property type="entry name" value="SULFATASE N-TERMINAL DOMAIN-CONTAINING PROTEIN"/>
    <property type="match status" value="1"/>
</dbReference>
<dbReference type="Pfam" id="PF00884">
    <property type="entry name" value="Sulfatase"/>
    <property type="match status" value="1"/>
</dbReference>
<dbReference type="Gene3D" id="3.40.720.10">
    <property type="entry name" value="Alkaline Phosphatase, subunit A"/>
    <property type="match status" value="1"/>
</dbReference>
<keyword evidence="1" id="KW-0472">Membrane</keyword>
<feature type="transmembrane region" description="Helical" evidence="1">
    <location>
        <begin position="23"/>
        <end position="44"/>
    </location>
</feature>